<feature type="compositionally biased region" description="Polar residues" evidence="1">
    <location>
        <begin position="61"/>
        <end position="70"/>
    </location>
</feature>
<evidence type="ECO:0000313" key="3">
    <source>
        <dbReference type="Proteomes" id="UP000659223"/>
    </source>
</evidence>
<dbReference type="SUPFAM" id="SSF143212">
    <property type="entry name" value="Rv2632c-like"/>
    <property type="match status" value="1"/>
</dbReference>
<feature type="region of interest" description="Disordered" evidence="1">
    <location>
        <begin position="56"/>
        <end position="80"/>
    </location>
</feature>
<feature type="region of interest" description="Disordered" evidence="1">
    <location>
        <begin position="1"/>
        <end position="37"/>
    </location>
</feature>
<comment type="caution">
    <text evidence="2">The sequence shown here is derived from an EMBL/GenBank/DDBJ whole genome shotgun (WGS) entry which is preliminary data.</text>
</comment>
<name>A0ABQ2YYW3_9ACTN</name>
<dbReference type="Proteomes" id="UP000659223">
    <property type="component" value="Unassembled WGS sequence"/>
</dbReference>
<dbReference type="Pfam" id="PF08962">
    <property type="entry name" value="Rv2632c-like"/>
    <property type="match status" value="1"/>
</dbReference>
<dbReference type="EMBL" id="BMUT01000011">
    <property type="protein sequence ID" value="GGX98397.1"/>
    <property type="molecule type" value="Genomic_DNA"/>
</dbReference>
<dbReference type="InterPro" id="IPR038070">
    <property type="entry name" value="Rv2632c-like_sf"/>
</dbReference>
<sequence length="128" mass="13551">MPDGGAGEKLGETGRRDHREERQAEGPSAEEPTMPHTAEWNVHLDLVEEDGRTSARATLDTGATTVTGRGSATCAPGDKDIPAIGDEFAAGRALRDLGEQLLHTAEHDVAAVGAAPEPRRSPMYGWPL</sequence>
<evidence type="ECO:0000313" key="2">
    <source>
        <dbReference type="EMBL" id="GGX98397.1"/>
    </source>
</evidence>
<evidence type="ECO:0008006" key="4">
    <source>
        <dbReference type="Google" id="ProtNLM"/>
    </source>
</evidence>
<dbReference type="InterPro" id="IPR015057">
    <property type="entry name" value="Rv2632c-like"/>
</dbReference>
<keyword evidence="3" id="KW-1185">Reference proteome</keyword>
<accession>A0ABQ2YYW3</accession>
<proteinExistence type="predicted"/>
<protein>
    <recommendedName>
        <fullName evidence="4">DUF1876 domain-containing protein</fullName>
    </recommendedName>
</protein>
<feature type="compositionally biased region" description="Basic and acidic residues" evidence="1">
    <location>
        <begin position="9"/>
        <end position="24"/>
    </location>
</feature>
<gene>
    <name evidence="2" type="ORF">GCM10010324_50990</name>
</gene>
<evidence type="ECO:0000256" key="1">
    <source>
        <dbReference type="SAM" id="MobiDB-lite"/>
    </source>
</evidence>
<organism evidence="2 3">
    <name type="scientific">Streptomyces hiroshimensis</name>
    <dbReference type="NCBI Taxonomy" id="66424"/>
    <lineage>
        <taxon>Bacteria</taxon>
        <taxon>Bacillati</taxon>
        <taxon>Actinomycetota</taxon>
        <taxon>Actinomycetes</taxon>
        <taxon>Kitasatosporales</taxon>
        <taxon>Streptomycetaceae</taxon>
        <taxon>Streptomyces</taxon>
    </lineage>
</organism>
<reference evidence="3" key="1">
    <citation type="journal article" date="2019" name="Int. J. Syst. Evol. Microbiol.">
        <title>The Global Catalogue of Microorganisms (GCM) 10K type strain sequencing project: providing services to taxonomists for standard genome sequencing and annotation.</title>
        <authorList>
            <consortium name="The Broad Institute Genomics Platform"/>
            <consortium name="The Broad Institute Genome Sequencing Center for Infectious Disease"/>
            <person name="Wu L."/>
            <person name="Ma J."/>
        </authorList>
    </citation>
    <scope>NUCLEOTIDE SEQUENCE [LARGE SCALE GENOMIC DNA]</scope>
    <source>
        <strain evidence="3">JCM 4586</strain>
    </source>
</reference>
<dbReference type="Gene3D" id="3.30.160.240">
    <property type="entry name" value="Rv1738"/>
    <property type="match status" value="1"/>
</dbReference>